<accession>A0A2N3MXI7</accession>
<evidence type="ECO:0000313" key="3">
    <source>
        <dbReference type="EMBL" id="PKS04888.1"/>
    </source>
</evidence>
<feature type="signal peptide" evidence="1">
    <location>
        <begin position="1"/>
        <end position="16"/>
    </location>
</feature>
<dbReference type="GO" id="GO:0003824">
    <property type="term" value="F:catalytic activity"/>
    <property type="evidence" value="ECO:0007669"/>
    <property type="project" value="InterPro"/>
</dbReference>
<dbReference type="OrthoDB" id="47488at2759"/>
<dbReference type="Proteomes" id="UP000233524">
    <property type="component" value="Unassembled WGS sequence"/>
</dbReference>
<organism evidence="3 4">
    <name type="scientific">Lomentospora prolificans</name>
    <dbReference type="NCBI Taxonomy" id="41688"/>
    <lineage>
        <taxon>Eukaryota</taxon>
        <taxon>Fungi</taxon>
        <taxon>Dikarya</taxon>
        <taxon>Ascomycota</taxon>
        <taxon>Pezizomycotina</taxon>
        <taxon>Sordariomycetes</taxon>
        <taxon>Hypocreomycetidae</taxon>
        <taxon>Microascales</taxon>
        <taxon>Microascaceae</taxon>
        <taxon>Lomentospora</taxon>
    </lineage>
</organism>
<feature type="chain" id="PRO_5014788099" description="Endonuclease/exonuclease/phosphatase domain-containing protein" evidence="1">
    <location>
        <begin position="17"/>
        <end position="601"/>
    </location>
</feature>
<comment type="caution">
    <text evidence="3">The sequence shown here is derived from an EMBL/GenBank/DDBJ whole genome shotgun (WGS) entry which is preliminary data.</text>
</comment>
<sequence>MKTFGALVAAASGVAAVSIAEINGNRFISPYNGKTVTDVEGLVTAVSSSGIYLRSTNPDDDDTTSEGLYVYGSSAAKQVAVGDIVTLSGKVSEYRSNVDYLYLTELTSPTNITIVSSGNEVKPLVIGKDTLSPPTSSFSSLDDGGLFGVPNNVSRISVANPELQPQEYGLDFWESIMGELVTIKDAYAVSRPNQYGDVWVRGDWKVTGENEQGGLTMSDGDANPETIVIGNPLDGSNNPDDTKMGDYYGDITGVVYYAFGFYRVLPLTHIAPTRNSSAQHGAVSFVSKGTCKGITVADYNAENLAPTSAHLPQVVDQIINKLRTPDLIFLQEVQDGSGATNDGVVSANLTLSTLTQSLFEASGIKYDFAEVAPEDGMDGGQPGGNIRCAYLYRPDIVELYKPNQGGSLDANEVLDGPLLKYNPGRIDPTNAAWAESRKPLVAQWRAVKGGKKPFFTVNVHFTSKGGSTSLHGDARPPVNLGVDQRTTQAEVTASFIAQILEKDPKAYIIAAGDFNEFVQVEPMHVFADKSGLTDLDEVARIPVNERYTYLYDMNSEALDHIYVSPAVGCAVKYEHMHLNTWQNYDDQVSDHDPSVARFHLC</sequence>
<protein>
    <recommendedName>
        <fullName evidence="2">Endonuclease/exonuclease/phosphatase domain-containing protein</fullName>
    </recommendedName>
</protein>
<dbReference type="VEuPathDB" id="FungiDB:jhhlp_008252"/>
<dbReference type="InParanoid" id="A0A2N3MXI7"/>
<dbReference type="InterPro" id="IPR005135">
    <property type="entry name" value="Endo/exonuclease/phosphatase"/>
</dbReference>
<dbReference type="SUPFAM" id="SSF56219">
    <property type="entry name" value="DNase I-like"/>
    <property type="match status" value="1"/>
</dbReference>
<dbReference type="InterPro" id="IPR036691">
    <property type="entry name" value="Endo/exonu/phosph_ase_sf"/>
</dbReference>
<evidence type="ECO:0000256" key="1">
    <source>
        <dbReference type="SAM" id="SignalP"/>
    </source>
</evidence>
<dbReference type="CDD" id="cd04486">
    <property type="entry name" value="YhcR_OBF_like"/>
    <property type="match status" value="1"/>
</dbReference>
<dbReference type="PANTHER" id="PTHR42834:SF1">
    <property type="entry name" value="ENDONUCLEASE_EXONUCLEASE_PHOSPHATASE FAMILY PROTEIN (AFU_ORTHOLOGUE AFUA_3G09210)"/>
    <property type="match status" value="1"/>
</dbReference>
<dbReference type="STRING" id="41688.A0A2N3MXI7"/>
<keyword evidence="1" id="KW-0732">Signal</keyword>
<dbReference type="AlphaFoldDB" id="A0A2N3MXI7"/>
<dbReference type="PANTHER" id="PTHR42834">
    <property type="entry name" value="ENDONUCLEASE/EXONUCLEASE/PHOSPHATASE FAMILY PROTEIN (AFU_ORTHOLOGUE AFUA_3G09210)"/>
    <property type="match status" value="1"/>
</dbReference>
<gene>
    <name evidence="3" type="ORF">jhhlp_008252</name>
</gene>
<proteinExistence type="predicted"/>
<dbReference type="EMBL" id="NLAX01001623">
    <property type="protein sequence ID" value="PKS04888.1"/>
    <property type="molecule type" value="Genomic_DNA"/>
</dbReference>
<evidence type="ECO:0000259" key="2">
    <source>
        <dbReference type="Pfam" id="PF03372"/>
    </source>
</evidence>
<evidence type="ECO:0000313" key="4">
    <source>
        <dbReference type="Proteomes" id="UP000233524"/>
    </source>
</evidence>
<dbReference type="Pfam" id="PF03372">
    <property type="entry name" value="Exo_endo_phos"/>
    <property type="match status" value="1"/>
</dbReference>
<name>A0A2N3MXI7_9PEZI</name>
<reference evidence="3 4" key="1">
    <citation type="journal article" date="2017" name="G3 (Bethesda)">
        <title>First Draft Genome Sequence of the Pathogenic Fungus Lomentospora prolificans (Formerly Scedosporium prolificans).</title>
        <authorList>
            <person name="Luo R."/>
            <person name="Zimin A."/>
            <person name="Workman R."/>
            <person name="Fan Y."/>
            <person name="Pertea G."/>
            <person name="Grossman N."/>
            <person name="Wear M.P."/>
            <person name="Jia B."/>
            <person name="Miller H."/>
            <person name="Casadevall A."/>
            <person name="Timp W."/>
            <person name="Zhang S.X."/>
            <person name="Salzberg S.L."/>
        </authorList>
    </citation>
    <scope>NUCLEOTIDE SEQUENCE [LARGE SCALE GENOMIC DNA]</scope>
    <source>
        <strain evidence="3 4">JHH-5317</strain>
    </source>
</reference>
<dbReference type="Gene3D" id="3.60.10.10">
    <property type="entry name" value="Endonuclease/exonuclease/phosphatase"/>
    <property type="match status" value="1"/>
</dbReference>
<feature type="domain" description="Endonuclease/exonuclease/phosphatase" evidence="2">
    <location>
        <begin position="299"/>
        <end position="591"/>
    </location>
</feature>
<keyword evidence="4" id="KW-1185">Reference proteome</keyword>